<reference evidence="1" key="2">
    <citation type="submission" date="2025-09" db="UniProtKB">
        <authorList>
            <consortium name="Ensembl"/>
        </authorList>
    </citation>
    <scope>IDENTIFICATION</scope>
</reference>
<evidence type="ECO:0000313" key="2">
    <source>
        <dbReference type="Proteomes" id="UP001108240"/>
    </source>
</evidence>
<name>A0A8C1BL91_CYPCA</name>
<accession>A0A8C1BL91</accession>
<proteinExistence type="predicted"/>
<dbReference type="GeneTree" id="ENSGT00940000165161"/>
<organism evidence="1 2">
    <name type="scientific">Cyprinus carpio carpio</name>
    <dbReference type="NCBI Taxonomy" id="630221"/>
    <lineage>
        <taxon>Eukaryota</taxon>
        <taxon>Metazoa</taxon>
        <taxon>Chordata</taxon>
        <taxon>Craniata</taxon>
        <taxon>Vertebrata</taxon>
        <taxon>Euteleostomi</taxon>
        <taxon>Actinopterygii</taxon>
        <taxon>Neopterygii</taxon>
        <taxon>Teleostei</taxon>
        <taxon>Ostariophysi</taxon>
        <taxon>Cypriniformes</taxon>
        <taxon>Cyprinidae</taxon>
        <taxon>Cyprininae</taxon>
        <taxon>Cyprinus</taxon>
    </lineage>
</organism>
<protein>
    <submittedName>
        <fullName evidence="1">Peroxiredoxin like 2B</fullName>
    </submittedName>
</protein>
<sequence length="115" mass="13158">MSSVNLTSLGANQVKNTTSGEQTIQCYMVEIGSLWREQTVVLFFLQRFGCQVYFEKHMIFFSFLFKWPELRTSVSQCKNVSLCSGGEKVLLHFAGEKPQVKQEEFVRSSLFDTGI</sequence>
<dbReference type="AlphaFoldDB" id="A0A8C1BL91"/>
<dbReference type="Proteomes" id="UP001108240">
    <property type="component" value="Unplaced"/>
</dbReference>
<reference evidence="1" key="1">
    <citation type="submission" date="2025-08" db="UniProtKB">
        <authorList>
            <consortium name="Ensembl"/>
        </authorList>
    </citation>
    <scope>IDENTIFICATION</scope>
</reference>
<keyword evidence="2" id="KW-1185">Reference proteome</keyword>
<dbReference type="Ensembl" id="ENSCCRT00000035730.2">
    <property type="protein sequence ID" value="ENSCCRP00000032961.2"/>
    <property type="gene ID" value="ENSCCRG00000017720.2"/>
</dbReference>
<evidence type="ECO:0000313" key="1">
    <source>
        <dbReference type="Ensembl" id="ENSCCRP00000032961.2"/>
    </source>
</evidence>